<dbReference type="KEGG" id="pte:PTT_15413"/>
<dbReference type="AlphaFoldDB" id="E3S064"/>
<evidence type="ECO:0000256" key="1">
    <source>
        <dbReference type="SAM" id="MobiDB-lite"/>
    </source>
</evidence>
<dbReference type="EMBL" id="GL536266">
    <property type="protein sequence ID" value="EFQ88638.1"/>
    <property type="molecule type" value="Genomic_DNA"/>
</dbReference>
<sequence>MSSPAAGKVGWPTEAILKIGSDIKSNRYRTAYGTSSTGSLTCMPSQVLPSPRRKLYRCESDDKQPEDTKHIYAASSEFQTVTRASTGAQQVVEYLDISFSRDLSATASSDSKARNPLPRPSIREPPLSRYQQLQAPRI</sequence>
<gene>
    <name evidence="2" type="ORF">PTT_15413</name>
</gene>
<feature type="compositionally biased region" description="Polar residues" evidence="1">
    <location>
        <begin position="129"/>
        <end position="138"/>
    </location>
</feature>
<evidence type="ECO:0000313" key="2">
    <source>
        <dbReference type="EMBL" id="EFQ88638.1"/>
    </source>
</evidence>
<keyword evidence="3" id="KW-1185">Reference proteome</keyword>
<feature type="region of interest" description="Disordered" evidence="1">
    <location>
        <begin position="105"/>
        <end position="138"/>
    </location>
</feature>
<protein>
    <submittedName>
        <fullName evidence="2">Uncharacterized protein</fullName>
    </submittedName>
</protein>
<organism evidence="3">
    <name type="scientific">Pyrenophora teres f. teres (strain 0-1)</name>
    <name type="common">Barley net blotch fungus</name>
    <name type="synonym">Drechslera teres f. teres</name>
    <dbReference type="NCBI Taxonomy" id="861557"/>
    <lineage>
        <taxon>Eukaryota</taxon>
        <taxon>Fungi</taxon>
        <taxon>Dikarya</taxon>
        <taxon>Ascomycota</taxon>
        <taxon>Pezizomycotina</taxon>
        <taxon>Dothideomycetes</taxon>
        <taxon>Pleosporomycetidae</taxon>
        <taxon>Pleosporales</taxon>
        <taxon>Pleosporineae</taxon>
        <taxon>Pleosporaceae</taxon>
        <taxon>Pyrenophora</taxon>
    </lineage>
</organism>
<name>E3S064_PYRTT</name>
<reference evidence="2 3" key="1">
    <citation type="journal article" date="2010" name="Genome Biol.">
        <title>A first genome assembly of the barley fungal pathogen Pyrenophora teres f. teres.</title>
        <authorList>
            <person name="Ellwood S.R."/>
            <person name="Liu Z."/>
            <person name="Syme R.A."/>
            <person name="Lai Z."/>
            <person name="Hane J.K."/>
            <person name="Keiper F."/>
            <person name="Moffat C.S."/>
            <person name="Oliver R.P."/>
            <person name="Friesen T.L."/>
        </authorList>
    </citation>
    <scope>NUCLEOTIDE SEQUENCE [LARGE SCALE GENOMIC DNA]</scope>
    <source>
        <strain evidence="2 3">0-1</strain>
    </source>
</reference>
<proteinExistence type="predicted"/>
<dbReference type="HOGENOM" id="CLU_1856328_0_0_1"/>
<evidence type="ECO:0000313" key="3">
    <source>
        <dbReference type="Proteomes" id="UP000001067"/>
    </source>
</evidence>
<dbReference type="Proteomes" id="UP000001067">
    <property type="component" value="Unassembled WGS sequence"/>
</dbReference>
<accession>E3S064</accession>